<dbReference type="SUPFAM" id="SSF51735">
    <property type="entry name" value="NAD(P)-binding Rossmann-fold domains"/>
    <property type="match status" value="1"/>
</dbReference>
<keyword evidence="2" id="KW-0560">Oxidoreductase</keyword>
<dbReference type="AlphaFoldDB" id="A0A094WN96"/>
<dbReference type="PANTHER" id="PTHR43103">
    <property type="entry name" value="NUCLEOSIDE-DIPHOSPHATE-SUGAR EPIMERASE"/>
    <property type="match status" value="1"/>
</dbReference>
<feature type="domain" description="NAD-dependent epimerase/dehydratase" evidence="4">
    <location>
        <begin position="4"/>
        <end position="186"/>
    </location>
</feature>
<dbReference type="Proteomes" id="UP000002754">
    <property type="component" value="Unassembled WGS sequence"/>
</dbReference>
<evidence type="ECO:0000313" key="5">
    <source>
        <dbReference type="EMBL" id="KGA97448.1"/>
    </source>
</evidence>
<dbReference type="RefSeq" id="WP_003322250.1">
    <property type="nucleotide sequence ID" value="NZ_ALPT02000029.1"/>
</dbReference>
<dbReference type="Gene3D" id="3.40.50.720">
    <property type="entry name" value="NAD(P)-binding Rossmann-like Domain"/>
    <property type="match status" value="1"/>
</dbReference>
<evidence type="ECO:0000313" key="8">
    <source>
        <dbReference type="Proteomes" id="UP000297014"/>
    </source>
</evidence>
<comment type="similarity">
    <text evidence="1">Belongs to the NAD(P)-dependent epimerase/dehydratase family.</text>
</comment>
<keyword evidence="3" id="KW-0520">NAD</keyword>
<name>A0A094WN96_ALKAL</name>
<dbReference type="OrthoDB" id="9779902at2"/>
<evidence type="ECO:0000256" key="3">
    <source>
        <dbReference type="ARBA" id="ARBA00023027"/>
    </source>
</evidence>
<evidence type="ECO:0000256" key="2">
    <source>
        <dbReference type="ARBA" id="ARBA00023002"/>
    </source>
</evidence>
<dbReference type="InterPro" id="IPR001509">
    <property type="entry name" value="Epimerase_deHydtase"/>
</dbReference>
<organism evidence="5 7">
    <name type="scientific">Alkalihalobacillus alcalophilus ATCC 27647 = CGMCC 1.3604</name>
    <dbReference type="NCBI Taxonomy" id="1218173"/>
    <lineage>
        <taxon>Bacteria</taxon>
        <taxon>Bacillati</taxon>
        <taxon>Bacillota</taxon>
        <taxon>Bacilli</taxon>
        <taxon>Bacillales</taxon>
        <taxon>Bacillaceae</taxon>
        <taxon>Alkalihalobacillus</taxon>
    </lineage>
</organism>
<reference evidence="5 7" key="1">
    <citation type="journal article" date="2014" name="Genome Announc.">
        <title>Draft Genome Sequence of Bacillus alcalophilus AV1934, a Classic Alkaliphile Isolated from Human Feces in 1934.</title>
        <authorList>
            <person name="Attie O."/>
            <person name="Jayaprakash A."/>
            <person name="Shah H."/>
            <person name="Paulsen I.T."/>
            <person name="Morino M."/>
            <person name="Takahashi Y."/>
            <person name="Narumi I."/>
            <person name="Sachidanandam R."/>
            <person name="Satoh K."/>
            <person name="Ito M."/>
            <person name="Krulwich T.A."/>
        </authorList>
    </citation>
    <scope>NUCLEOTIDE SEQUENCE [LARGE SCALE GENOMIC DNA]</scope>
    <source>
        <strain evidence="5 7">AV1934</strain>
    </source>
</reference>
<reference evidence="6 8" key="2">
    <citation type="submission" date="2014-01" db="EMBL/GenBank/DDBJ databases">
        <title>Draft genome sequencing of Bacillus alcalophilus CGMCC 1.3604.</title>
        <authorList>
            <person name="Yang J."/>
            <person name="Diao L."/>
            <person name="Yang S."/>
        </authorList>
    </citation>
    <scope>NUCLEOTIDE SEQUENCE [LARGE SCALE GENOMIC DNA]</scope>
    <source>
        <strain evidence="6 8">CGMCC 1.3604</strain>
    </source>
</reference>
<evidence type="ECO:0000256" key="1">
    <source>
        <dbReference type="ARBA" id="ARBA00007637"/>
    </source>
</evidence>
<gene>
    <name evidence="6" type="ORF">AJ85_14085</name>
    <name evidence="5" type="ORF">BALCAV_0210235</name>
</gene>
<dbReference type="InterPro" id="IPR036291">
    <property type="entry name" value="NAD(P)-bd_dom_sf"/>
</dbReference>
<dbReference type="Pfam" id="PF01370">
    <property type="entry name" value="Epimerase"/>
    <property type="match status" value="1"/>
</dbReference>
<proteinExistence type="inferred from homology"/>
<sequence>MKKIILLGGAGTIGAILAKKLQNEYKVIVMDKQKPNTNVEFIPVDATNYNELFKAIPGDADTIVNLLRIEASSGVESVDQFNHLTNVFFQASYYVLMAAREKGIHRVVFASSNHVTDGYEEDGYSLLSREITVDDFPKTKCLYGVLKFASEQLGHLFAEEGKLSVINLRIASVPAKKKGSPHNERLNRTLLSDDDLVSLVRAAIETETFFGTYYGVSNHLNKPWSTLNAYQDLGFLSNLRKETEEGEGV</sequence>
<evidence type="ECO:0000259" key="4">
    <source>
        <dbReference type="Pfam" id="PF01370"/>
    </source>
</evidence>
<dbReference type="Proteomes" id="UP000297014">
    <property type="component" value="Unassembled WGS sequence"/>
</dbReference>
<keyword evidence="7" id="KW-1185">Reference proteome</keyword>
<accession>A0A094WN96</accession>
<evidence type="ECO:0000313" key="7">
    <source>
        <dbReference type="Proteomes" id="UP000002754"/>
    </source>
</evidence>
<dbReference type="PANTHER" id="PTHR43103:SF5">
    <property type="entry name" value="4-EPIMERASE, PUTATIVE (AFU_ORTHOLOGUE AFUA_7G00360)-RELATED"/>
    <property type="match status" value="1"/>
</dbReference>
<dbReference type="EMBL" id="JALP01000187">
    <property type="protein sequence ID" value="THG89972.1"/>
    <property type="molecule type" value="Genomic_DNA"/>
</dbReference>
<dbReference type="EMBL" id="ALPT02000029">
    <property type="protein sequence ID" value="KGA97448.1"/>
    <property type="molecule type" value="Genomic_DNA"/>
</dbReference>
<evidence type="ECO:0000313" key="6">
    <source>
        <dbReference type="EMBL" id="THG89972.1"/>
    </source>
</evidence>
<dbReference type="STRING" id="1218173.BALCAV_0210235"/>
<dbReference type="eggNOG" id="COG0451">
    <property type="taxonomic scope" value="Bacteria"/>
</dbReference>
<comment type="caution">
    <text evidence="5">The sequence shown here is derived from an EMBL/GenBank/DDBJ whole genome shotgun (WGS) entry which is preliminary data.</text>
</comment>
<protein>
    <recommendedName>
        <fullName evidence="4">NAD-dependent epimerase/dehydratase domain-containing protein</fullName>
    </recommendedName>
</protein>
<dbReference type="GO" id="GO:0016491">
    <property type="term" value="F:oxidoreductase activity"/>
    <property type="evidence" value="ECO:0007669"/>
    <property type="project" value="UniProtKB-KW"/>
</dbReference>